<dbReference type="OrthoDB" id="9782620at2"/>
<dbReference type="InterPro" id="IPR003738">
    <property type="entry name" value="SRAP"/>
</dbReference>
<dbReference type="AlphaFoldDB" id="A0A1D8PAB9"/>
<evidence type="ECO:0000256" key="1">
    <source>
        <dbReference type="ARBA" id="ARBA00008136"/>
    </source>
</evidence>
<evidence type="ECO:0000313" key="10">
    <source>
        <dbReference type="Proteomes" id="UP000176050"/>
    </source>
</evidence>
<accession>A0A1D8PAB9</accession>
<dbReference type="STRING" id="1850246.LPB138_12860"/>
<organism evidence="9 10">
    <name type="scientific">Urechidicola croceus</name>
    <dbReference type="NCBI Taxonomy" id="1850246"/>
    <lineage>
        <taxon>Bacteria</taxon>
        <taxon>Pseudomonadati</taxon>
        <taxon>Bacteroidota</taxon>
        <taxon>Flavobacteriia</taxon>
        <taxon>Flavobacteriales</taxon>
        <taxon>Flavobacteriaceae</taxon>
        <taxon>Urechidicola</taxon>
    </lineage>
</organism>
<dbReference type="Gene3D" id="3.90.1680.10">
    <property type="entry name" value="SOS response associated peptidase-like"/>
    <property type="match status" value="1"/>
</dbReference>
<keyword evidence="2 8" id="KW-0645">Protease</keyword>
<keyword evidence="6" id="KW-0238">DNA-binding</keyword>
<dbReference type="Proteomes" id="UP000176050">
    <property type="component" value="Chromosome"/>
</dbReference>
<evidence type="ECO:0000256" key="8">
    <source>
        <dbReference type="RuleBase" id="RU364100"/>
    </source>
</evidence>
<evidence type="ECO:0000256" key="2">
    <source>
        <dbReference type="ARBA" id="ARBA00022670"/>
    </source>
</evidence>
<keyword evidence="5" id="KW-0190">Covalent protein-DNA linkage</keyword>
<dbReference type="Pfam" id="PF02586">
    <property type="entry name" value="SRAP"/>
    <property type="match status" value="1"/>
</dbReference>
<dbReference type="RefSeq" id="WP_070237673.1">
    <property type="nucleotide sequence ID" value="NZ_CP017478.1"/>
</dbReference>
<proteinExistence type="inferred from homology"/>
<keyword evidence="4 8" id="KW-0378">Hydrolase</keyword>
<dbReference type="EC" id="3.4.-.-" evidence="8"/>
<evidence type="ECO:0000256" key="7">
    <source>
        <dbReference type="ARBA" id="ARBA00023239"/>
    </source>
</evidence>
<dbReference type="EMBL" id="CP017478">
    <property type="protein sequence ID" value="AOW21513.1"/>
    <property type="molecule type" value="Genomic_DNA"/>
</dbReference>
<dbReference type="GO" id="GO:0006508">
    <property type="term" value="P:proteolysis"/>
    <property type="evidence" value="ECO:0007669"/>
    <property type="project" value="UniProtKB-KW"/>
</dbReference>
<evidence type="ECO:0000256" key="3">
    <source>
        <dbReference type="ARBA" id="ARBA00022763"/>
    </source>
</evidence>
<sequence>MYYKLLNTATKNDIEEEFNLQFQFPNLYKVENIIEGLKESVLSIITIEHKNYISYGIWGLLPKKYNGNWSDFQAVTNTLNIDFKSFKADAKYRKILRRRRCLIIVTGFITTVLKNGKLEYYYVNNIFKKPFALAGVYNRLEDGFITCSLVTVKSSPFIRTIQNINNRMPLFLGKKNQNLWLDEDTPLETLFDLMKFPEDYPLTYQKKNITVEV</sequence>
<dbReference type="KEGG" id="lul:LPB138_12860"/>
<comment type="similarity">
    <text evidence="1 8">Belongs to the SOS response-associated peptidase family.</text>
</comment>
<keyword evidence="3" id="KW-0227">DNA damage</keyword>
<evidence type="ECO:0000256" key="4">
    <source>
        <dbReference type="ARBA" id="ARBA00022801"/>
    </source>
</evidence>
<keyword evidence="10" id="KW-1185">Reference proteome</keyword>
<reference evidence="9 10" key="1">
    <citation type="submission" date="2016-10" db="EMBL/GenBank/DDBJ databases">
        <title>Lutibacter sp. LPB0138, isolated from marine gastropod.</title>
        <authorList>
            <person name="Kim E."/>
            <person name="Yi H."/>
        </authorList>
    </citation>
    <scope>NUCLEOTIDE SEQUENCE [LARGE SCALE GENOMIC DNA]</scope>
    <source>
        <strain evidence="9 10">LPB0138</strain>
    </source>
</reference>
<dbReference type="PANTHER" id="PTHR13604">
    <property type="entry name" value="DC12-RELATED"/>
    <property type="match status" value="1"/>
</dbReference>
<evidence type="ECO:0000256" key="6">
    <source>
        <dbReference type="ARBA" id="ARBA00023125"/>
    </source>
</evidence>
<dbReference type="GO" id="GO:0016829">
    <property type="term" value="F:lyase activity"/>
    <property type="evidence" value="ECO:0007669"/>
    <property type="project" value="UniProtKB-KW"/>
</dbReference>
<evidence type="ECO:0000256" key="5">
    <source>
        <dbReference type="ARBA" id="ARBA00023124"/>
    </source>
</evidence>
<dbReference type="GO" id="GO:0106300">
    <property type="term" value="P:protein-DNA covalent cross-linking repair"/>
    <property type="evidence" value="ECO:0007669"/>
    <property type="project" value="InterPro"/>
</dbReference>
<dbReference type="SUPFAM" id="SSF143081">
    <property type="entry name" value="BB1717-like"/>
    <property type="match status" value="1"/>
</dbReference>
<dbReference type="InterPro" id="IPR036590">
    <property type="entry name" value="SRAP-like"/>
</dbReference>
<evidence type="ECO:0000313" key="9">
    <source>
        <dbReference type="EMBL" id="AOW21513.1"/>
    </source>
</evidence>
<protein>
    <recommendedName>
        <fullName evidence="8">Abasic site processing protein</fullName>
        <ecNumber evidence="8">3.4.-.-</ecNumber>
    </recommendedName>
</protein>
<keyword evidence="7" id="KW-0456">Lyase</keyword>
<dbReference type="GO" id="GO:0003697">
    <property type="term" value="F:single-stranded DNA binding"/>
    <property type="evidence" value="ECO:0007669"/>
    <property type="project" value="InterPro"/>
</dbReference>
<gene>
    <name evidence="9" type="ORF">LPB138_12860</name>
</gene>
<dbReference type="GO" id="GO:0008233">
    <property type="term" value="F:peptidase activity"/>
    <property type="evidence" value="ECO:0007669"/>
    <property type="project" value="UniProtKB-KW"/>
</dbReference>
<name>A0A1D8PAB9_9FLAO</name>
<dbReference type="PANTHER" id="PTHR13604:SF0">
    <property type="entry name" value="ABASIC SITE PROCESSING PROTEIN HMCES"/>
    <property type="match status" value="1"/>
</dbReference>